<evidence type="ECO:0000313" key="9">
    <source>
        <dbReference type="Proteomes" id="UP000251800"/>
    </source>
</evidence>
<evidence type="ECO:0000313" key="8">
    <source>
        <dbReference type="EMBL" id="PWN57900.1"/>
    </source>
</evidence>
<evidence type="ECO:0000256" key="6">
    <source>
        <dbReference type="SAM" id="MobiDB-lite"/>
    </source>
</evidence>
<keyword evidence="7" id="KW-0812">Transmembrane</keyword>
<accession>A0A363UQX7</accession>
<gene>
    <name evidence="8" type="ORF">DEH80_01480</name>
</gene>
<keyword evidence="7" id="KW-1133">Transmembrane helix</keyword>
<dbReference type="EMBL" id="QEQK01000001">
    <property type="protein sequence ID" value="PWN57900.1"/>
    <property type="molecule type" value="Genomic_DNA"/>
</dbReference>
<dbReference type="OrthoDB" id="9765111at2"/>
<dbReference type="GO" id="GO:0006310">
    <property type="term" value="P:DNA recombination"/>
    <property type="evidence" value="ECO:0007669"/>
    <property type="project" value="UniProtKB-KW"/>
</dbReference>
<evidence type="ECO:0000256" key="7">
    <source>
        <dbReference type="SAM" id="Phobius"/>
    </source>
</evidence>
<sequence>MDSLLNTLTPLQALGLGAALAIVLITLPAVLLLRLRAGREQFALQTRLAVLEAQAEQQTEQAALLAQESEALTQRLDHRQNELGEARATIARLQAEQTKTVEAMNTRIEELKAAREDFRKDFEALANRIFQEKSDRFSRQSGEALTALLNPMREQLGEFRKQVTEAYGTEARERAVLKSEIDRLAKLNERIGEDALNLTRALKGETKTQGNWGEMILERVLEASGLQAGREYETQIKVSGDASQRLIADAIVRLPGERDIVVDSKVSLTAYERFIAAEDDVERERELKAHVQSLRAHVKGLGNKAYHDAPGVRSLDFTVLFVPNEPAFTEALRADPGLYRDALDAGIGLASPSTLLAILRVVENLWRTDRQNRNAQKIAERAGALYDKFVGFAEDIDKIGTHLDRAQSSYRDARSKLIEGRGNLARQAEMLKDLGAKTAKSLPAGLEPDGLDHPADPPASAD</sequence>
<proteinExistence type="inferred from homology"/>
<keyword evidence="4" id="KW-0233">DNA recombination</keyword>
<organism evidence="8 9">
    <name type="scientific">Abyssibacter profundi</name>
    <dbReference type="NCBI Taxonomy" id="2182787"/>
    <lineage>
        <taxon>Bacteria</taxon>
        <taxon>Pseudomonadati</taxon>
        <taxon>Pseudomonadota</taxon>
        <taxon>Gammaproteobacteria</taxon>
        <taxon>Chromatiales</taxon>
        <taxon>Oceanococcaceae</taxon>
        <taxon>Abyssibacter</taxon>
    </lineage>
</organism>
<comment type="similarity">
    <text evidence="2">Belongs to the RmuC family.</text>
</comment>
<feature type="region of interest" description="Disordered" evidence="6">
    <location>
        <begin position="439"/>
        <end position="462"/>
    </location>
</feature>
<protein>
    <submittedName>
        <fullName evidence="8">DNA recombination protein RmuC</fullName>
    </submittedName>
</protein>
<dbReference type="Pfam" id="PF02646">
    <property type="entry name" value="RmuC"/>
    <property type="match status" value="1"/>
</dbReference>
<feature type="transmembrane region" description="Helical" evidence="7">
    <location>
        <begin position="12"/>
        <end position="33"/>
    </location>
</feature>
<comment type="caution">
    <text evidence="8">The sequence shown here is derived from an EMBL/GenBank/DDBJ whole genome shotgun (WGS) entry which is preliminary data.</text>
</comment>
<dbReference type="PANTHER" id="PTHR30563:SF0">
    <property type="entry name" value="DNA RECOMBINATION PROTEIN RMUC"/>
    <property type="match status" value="1"/>
</dbReference>
<reference evidence="8 9" key="1">
    <citation type="submission" date="2018-05" db="EMBL/GenBank/DDBJ databases">
        <title>Abyssibacter profundi OUC007T gen. nov., sp. nov, a marine bacterium isolated from seawater of the Mariana Trench.</title>
        <authorList>
            <person name="Zhou S."/>
        </authorList>
    </citation>
    <scope>NUCLEOTIDE SEQUENCE [LARGE SCALE GENOMIC DNA]</scope>
    <source>
        <strain evidence="8 9">OUC007</strain>
    </source>
</reference>
<keyword evidence="9" id="KW-1185">Reference proteome</keyword>
<dbReference type="Proteomes" id="UP000251800">
    <property type="component" value="Unassembled WGS sequence"/>
</dbReference>
<keyword evidence="7" id="KW-0472">Membrane</keyword>
<dbReference type="AlphaFoldDB" id="A0A363UQX7"/>
<dbReference type="PANTHER" id="PTHR30563">
    <property type="entry name" value="DNA RECOMBINATION PROTEIN RMUC"/>
    <property type="match status" value="1"/>
</dbReference>
<comment type="function">
    <text evidence="1">Involved in DNA recombination.</text>
</comment>
<evidence type="ECO:0000256" key="3">
    <source>
        <dbReference type="ARBA" id="ARBA00023054"/>
    </source>
</evidence>
<evidence type="ECO:0000256" key="1">
    <source>
        <dbReference type="ARBA" id="ARBA00003416"/>
    </source>
</evidence>
<keyword evidence="3 5" id="KW-0175">Coiled coil</keyword>
<feature type="coiled-coil region" evidence="5">
    <location>
        <begin position="48"/>
        <end position="128"/>
    </location>
</feature>
<dbReference type="RefSeq" id="WP_109718757.1">
    <property type="nucleotide sequence ID" value="NZ_QEQK01000001.1"/>
</dbReference>
<dbReference type="InterPro" id="IPR003798">
    <property type="entry name" value="DNA_recombination_RmuC"/>
</dbReference>
<evidence type="ECO:0000256" key="2">
    <source>
        <dbReference type="ARBA" id="ARBA00009840"/>
    </source>
</evidence>
<name>A0A363UQX7_9GAMM</name>
<evidence type="ECO:0000256" key="4">
    <source>
        <dbReference type="ARBA" id="ARBA00023172"/>
    </source>
</evidence>
<evidence type="ECO:0000256" key="5">
    <source>
        <dbReference type="SAM" id="Coils"/>
    </source>
</evidence>